<sequence>MIRVRGRHGKYGLAPSELRQDCLSGKGYSAGHGPPLPPPSLTGFRLEVCVIFPPFSKRIQKGTLGISVRDEKRRDEMDERKRESGM</sequence>
<evidence type="ECO:0000256" key="1">
    <source>
        <dbReference type="SAM" id="MobiDB-lite"/>
    </source>
</evidence>
<organism evidence="2 3">
    <name type="scientific">Portunus trituberculatus</name>
    <name type="common">Swimming crab</name>
    <name type="synonym">Neptunus trituberculatus</name>
    <dbReference type="NCBI Taxonomy" id="210409"/>
    <lineage>
        <taxon>Eukaryota</taxon>
        <taxon>Metazoa</taxon>
        <taxon>Ecdysozoa</taxon>
        <taxon>Arthropoda</taxon>
        <taxon>Crustacea</taxon>
        <taxon>Multicrustacea</taxon>
        <taxon>Malacostraca</taxon>
        <taxon>Eumalacostraca</taxon>
        <taxon>Eucarida</taxon>
        <taxon>Decapoda</taxon>
        <taxon>Pleocyemata</taxon>
        <taxon>Brachyura</taxon>
        <taxon>Eubrachyura</taxon>
        <taxon>Portunoidea</taxon>
        <taxon>Portunidae</taxon>
        <taxon>Portuninae</taxon>
        <taxon>Portunus</taxon>
    </lineage>
</organism>
<name>A0A5B7EIB7_PORTR</name>
<dbReference type="EMBL" id="VSRR010002761">
    <property type="protein sequence ID" value="MPC33108.1"/>
    <property type="molecule type" value="Genomic_DNA"/>
</dbReference>
<keyword evidence="3" id="KW-1185">Reference proteome</keyword>
<evidence type="ECO:0000313" key="3">
    <source>
        <dbReference type="Proteomes" id="UP000324222"/>
    </source>
</evidence>
<reference evidence="2 3" key="1">
    <citation type="submission" date="2019-05" db="EMBL/GenBank/DDBJ databases">
        <title>Another draft genome of Portunus trituberculatus and its Hox gene families provides insights of decapod evolution.</title>
        <authorList>
            <person name="Jeong J.-H."/>
            <person name="Song I."/>
            <person name="Kim S."/>
            <person name="Choi T."/>
            <person name="Kim D."/>
            <person name="Ryu S."/>
            <person name="Kim W."/>
        </authorList>
    </citation>
    <scope>NUCLEOTIDE SEQUENCE [LARGE SCALE GENOMIC DNA]</scope>
    <source>
        <tissue evidence="2">Muscle</tissue>
    </source>
</reference>
<comment type="caution">
    <text evidence="2">The sequence shown here is derived from an EMBL/GenBank/DDBJ whole genome shotgun (WGS) entry which is preliminary data.</text>
</comment>
<dbReference type="AlphaFoldDB" id="A0A5B7EIB7"/>
<dbReference type="Proteomes" id="UP000324222">
    <property type="component" value="Unassembled WGS sequence"/>
</dbReference>
<accession>A0A5B7EIB7</accession>
<feature type="compositionally biased region" description="Basic and acidic residues" evidence="1">
    <location>
        <begin position="68"/>
        <end position="86"/>
    </location>
</feature>
<protein>
    <submittedName>
        <fullName evidence="2">Uncharacterized protein</fullName>
    </submittedName>
</protein>
<feature type="region of interest" description="Disordered" evidence="1">
    <location>
        <begin position="65"/>
        <end position="86"/>
    </location>
</feature>
<gene>
    <name evidence="2" type="ORF">E2C01_026450</name>
</gene>
<proteinExistence type="predicted"/>
<evidence type="ECO:0000313" key="2">
    <source>
        <dbReference type="EMBL" id="MPC33108.1"/>
    </source>
</evidence>